<evidence type="ECO:0000313" key="9">
    <source>
        <dbReference type="Proteomes" id="UP000282818"/>
    </source>
</evidence>
<keyword evidence="4 5" id="KW-0413">Isomerase</keyword>
<keyword evidence="3 5" id="KW-0697">Rotamase</keyword>
<dbReference type="Pfam" id="PF00254">
    <property type="entry name" value="FKBP_C"/>
    <property type="match status" value="1"/>
</dbReference>
<comment type="caution">
    <text evidence="8">The sequence shown here is derived from an EMBL/GenBank/DDBJ whole genome shotgun (WGS) entry which is preliminary data.</text>
</comment>
<sequence length="143" mass="15412">MTDIVVGPEKKVTLHFAIRLKSGDVVDDNFAGGPASFVIGDGNMLAGFEAALFGMKAGERKTHEILPENGFGMPNPSNMQVMERSAFEGMELEPGLVVSFQDPTGELPGVIRSFDDNKVEVDFNHPLAGQTLEFDVEILSVGE</sequence>
<evidence type="ECO:0000256" key="2">
    <source>
        <dbReference type="ARBA" id="ARBA00006577"/>
    </source>
</evidence>
<dbReference type="InterPro" id="IPR001179">
    <property type="entry name" value="PPIase_FKBP_dom"/>
</dbReference>
<reference evidence="8 9" key="1">
    <citation type="submission" date="2019-01" db="EMBL/GenBank/DDBJ databases">
        <authorList>
            <person name="Chen W.-M."/>
        </authorList>
    </citation>
    <scope>NUCLEOTIDE SEQUENCE [LARGE SCALE GENOMIC DNA]</scope>
    <source>
        <strain evidence="8 9">HPM-16</strain>
    </source>
</reference>
<dbReference type="AlphaFoldDB" id="A0A437Q5S2"/>
<evidence type="ECO:0000256" key="6">
    <source>
        <dbReference type="RuleBase" id="RU003915"/>
    </source>
</evidence>
<keyword evidence="9" id="KW-1185">Reference proteome</keyword>
<dbReference type="Gene3D" id="3.10.50.40">
    <property type="match status" value="1"/>
</dbReference>
<evidence type="ECO:0000256" key="1">
    <source>
        <dbReference type="ARBA" id="ARBA00000971"/>
    </source>
</evidence>
<evidence type="ECO:0000256" key="3">
    <source>
        <dbReference type="ARBA" id="ARBA00023110"/>
    </source>
</evidence>
<accession>A0A437Q5S2</accession>
<feature type="domain" description="PPIase FKBP-type" evidence="7">
    <location>
        <begin position="9"/>
        <end position="93"/>
    </location>
</feature>
<organism evidence="8 9">
    <name type="scientific">Neptunomonas marina</name>
    <dbReference type="NCBI Taxonomy" id="1815562"/>
    <lineage>
        <taxon>Bacteria</taxon>
        <taxon>Pseudomonadati</taxon>
        <taxon>Pseudomonadota</taxon>
        <taxon>Gammaproteobacteria</taxon>
        <taxon>Oceanospirillales</taxon>
        <taxon>Oceanospirillaceae</taxon>
        <taxon>Neptunomonas</taxon>
    </lineage>
</organism>
<name>A0A437Q5S2_9GAMM</name>
<evidence type="ECO:0000256" key="5">
    <source>
        <dbReference type="PROSITE-ProRule" id="PRU00277"/>
    </source>
</evidence>
<protein>
    <recommendedName>
        <fullName evidence="6">Peptidyl-prolyl cis-trans isomerase</fullName>
        <ecNumber evidence="6">5.2.1.8</ecNumber>
    </recommendedName>
</protein>
<evidence type="ECO:0000313" key="8">
    <source>
        <dbReference type="EMBL" id="RVU29857.1"/>
    </source>
</evidence>
<dbReference type="RefSeq" id="WP_127695183.1">
    <property type="nucleotide sequence ID" value="NZ_SACQ01000007.1"/>
</dbReference>
<gene>
    <name evidence="8" type="ORF">EOE65_15040</name>
</gene>
<comment type="catalytic activity">
    <reaction evidence="1 5 6">
        <text>[protein]-peptidylproline (omega=180) = [protein]-peptidylproline (omega=0)</text>
        <dbReference type="Rhea" id="RHEA:16237"/>
        <dbReference type="Rhea" id="RHEA-COMP:10747"/>
        <dbReference type="Rhea" id="RHEA-COMP:10748"/>
        <dbReference type="ChEBI" id="CHEBI:83833"/>
        <dbReference type="ChEBI" id="CHEBI:83834"/>
        <dbReference type="EC" id="5.2.1.8"/>
    </reaction>
</comment>
<dbReference type="PROSITE" id="PS50059">
    <property type="entry name" value="FKBP_PPIASE"/>
    <property type="match status" value="1"/>
</dbReference>
<dbReference type="Proteomes" id="UP000282818">
    <property type="component" value="Unassembled WGS sequence"/>
</dbReference>
<comment type="similarity">
    <text evidence="2 6">Belongs to the FKBP-type PPIase family.</text>
</comment>
<dbReference type="InterPro" id="IPR046357">
    <property type="entry name" value="PPIase_dom_sf"/>
</dbReference>
<dbReference type="PANTHER" id="PTHR47861:SF4">
    <property type="entry name" value="FKBP-TYPE 16 KDA PEPTIDYL-PROLYL CIS-TRANS ISOMERASE"/>
    <property type="match status" value="1"/>
</dbReference>
<dbReference type="SUPFAM" id="SSF54534">
    <property type="entry name" value="FKBP-like"/>
    <property type="match status" value="1"/>
</dbReference>
<dbReference type="GO" id="GO:0003755">
    <property type="term" value="F:peptidyl-prolyl cis-trans isomerase activity"/>
    <property type="evidence" value="ECO:0007669"/>
    <property type="project" value="UniProtKB-UniRule"/>
</dbReference>
<evidence type="ECO:0000256" key="4">
    <source>
        <dbReference type="ARBA" id="ARBA00023235"/>
    </source>
</evidence>
<proteinExistence type="inferred from homology"/>
<dbReference type="EMBL" id="SACQ01000007">
    <property type="protein sequence ID" value="RVU29857.1"/>
    <property type="molecule type" value="Genomic_DNA"/>
</dbReference>
<dbReference type="PANTHER" id="PTHR47861">
    <property type="entry name" value="FKBP-TYPE PEPTIDYL-PROLYL CIS-TRANS ISOMERASE SLYD"/>
    <property type="match status" value="1"/>
</dbReference>
<dbReference type="EC" id="5.2.1.8" evidence="6"/>
<evidence type="ECO:0000259" key="7">
    <source>
        <dbReference type="PROSITE" id="PS50059"/>
    </source>
</evidence>